<sequence length="231" mass="26713">MKVVEVDMKNNKIKIFAVCLISVLIIVLGIGIYMLLRYQHTSAKKLENKYQRAVTKYISPSDKDGDKIDDQSDILMGALAYVETRPKYKSKYYEGGYPTDEYGVCTDVVARGFLAAGYDLQKLVDEDIAKNIKNYNIDKPDSNIDFRRVRNLKVYFEHNAQVLTTDVNKIEEWQGGDIVIFKKHIALVSDRRNKNGVPYIIHHNDPWQLRYEEDVLATRGDIVGHYRFPKE</sequence>
<feature type="transmembrane region" description="Helical" evidence="1">
    <location>
        <begin position="15"/>
        <end position="36"/>
    </location>
</feature>
<dbReference type="Proteomes" id="UP000018227">
    <property type="component" value="Unassembled WGS sequence"/>
</dbReference>
<dbReference type="EMBL" id="ACIL03000021">
    <property type="protein sequence ID" value="ESL01553.1"/>
    <property type="molecule type" value="Genomic_DNA"/>
</dbReference>
<protein>
    <recommendedName>
        <fullName evidence="4">DUF1287 domain-containing protein</fullName>
    </recommendedName>
</protein>
<dbReference type="HOGENOM" id="CLU_079833_1_0_9"/>
<dbReference type="STRING" id="592026.GCWU0000282_003112"/>
<organism evidence="2 3">
    <name type="scientific">Catonella morbi ATCC 51271</name>
    <dbReference type="NCBI Taxonomy" id="592026"/>
    <lineage>
        <taxon>Bacteria</taxon>
        <taxon>Bacillati</taxon>
        <taxon>Bacillota</taxon>
        <taxon>Clostridia</taxon>
        <taxon>Lachnospirales</taxon>
        <taxon>Lachnospiraceae</taxon>
        <taxon>Catonella</taxon>
    </lineage>
</organism>
<dbReference type="eggNOG" id="COG3738">
    <property type="taxonomic scope" value="Bacteria"/>
</dbReference>
<dbReference type="AlphaFoldDB" id="V2XXV0"/>
<keyword evidence="1" id="KW-0472">Membrane</keyword>
<proteinExistence type="predicted"/>
<comment type="caution">
    <text evidence="2">The sequence shown here is derived from an EMBL/GenBank/DDBJ whole genome shotgun (WGS) entry which is preliminary data.</text>
</comment>
<evidence type="ECO:0008006" key="4">
    <source>
        <dbReference type="Google" id="ProtNLM"/>
    </source>
</evidence>
<keyword evidence="1" id="KW-1133">Transmembrane helix</keyword>
<keyword evidence="3" id="KW-1185">Reference proteome</keyword>
<gene>
    <name evidence="2" type="ORF">GCWU0000282_003112</name>
</gene>
<keyword evidence="1" id="KW-0812">Transmembrane</keyword>
<reference evidence="2 3" key="1">
    <citation type="submission" date="2013-06" db="EMBL/GenBank/DDBJ databases">
        <authorList>
            <person name="Weinstock G."/>
            <person name="Sodergren E."/>
            <person name="Clifton S."/>
            <person name="Fulton L."/>
            <person name="Fulton B."/>
            <person name="Courtney L."/>
            <person name="Fronick C."/>
            <person name="Harrison M."/>
            <person name="Strong C."/>
            <person name="Farmer C."/>
            <person name="Delahaunty K."/>
            <person name="Markovic C."/>
            <person name="Hall O."/>
            <person name="Minx P."/>
            <person name="Tomlinson C."/>
            <person name="Mitreva M."/>
            <person name="Nelson J."/>
            <person name="Hou S."/>
            <person name="Wollam A."/>
            <person name="Pepin K.H."/>
            <person name="Johnson M."/>
            <person name="Bhonagiri V."/>
            <person name="Nash W.E."/>
            <person name="Warren W."/>
            <person name="Chinwalla A."/>
            <person name="Mardis E.R."/>
            <person name="Wilson R.K."/>
        </authorList>
    </citation>
    <scope>NUCLEOTIDE SEQUENCE [LARGE SCALE GENOMIC DNA]</scope>
    <source>
        <strain evidence="2 3">ATCC 51271</strain>
    </source>
</reference>
<name>V2XXV0_9FIRM</name>
<dbReference type="Pfam" id="PF06940">
    <property type="entry name" value="DUF1287"/>
    <property type="match status" value="1"/>
</dbReference>
<evidence type="ECO:0000313" key="3">
    <source>
        <dbReference type="Proteomes" id="UP000018227"/>
    </source>
</evidence>
<evidence type="ECO:0000313" key="2">
    <source>
        <dbReference type="EMBL" id="ESL01553.1"/>
    </source>
</evidence>
<evidence type="ECO:0000256" key="1">
    <source>
        <dbReference type="SAM" id="Phobius"/>
    </source>
</evidence>
<accession>V2XXV0</accession>
<dbReference type="InterPro" id="IPR009706">
    <property type="entry name" value="DUF1287"/>
</dbReference>